<dbReference type="PANTHER" id="PTHR42973">
    <property type="entry name" value="BINDING OXIDOREDUCTASE, PUTATIVE (AFU_ORTHOLOGUE AFUA_1G17690)-RELATED"/>
    <property type="match status" value="1"/>
</dbReference>
<name>A0ABR0KNT6_9EURO</name>
<evidence type="ECO:0000256" key="2">
    <source>
        <dbReference type="ARBA" id="ARBA00005466"/>
    </source>
</evidence>
<dbReference type="EMBL" id="JAVRRG010000003">
    <property type="protein sequence ID" value="KAK5102206.1"/>
    <property type="molecule type" value="Genomic_DNA"/>
</dbReference>
<dbReference type="InterPro" id="IPR016169">
    <property type="entry name" value="FAD-bd_PCMH_sub2"/>
</dbReference>
<evidence type="ECO:0000313" key="8">
    <source>
        <dbReference type="Proteomes" id="UP001345013"/>
    </source>
</evidence>
<dbReference type="InterPro" id="IPR036318">
    <property type="entry name" value="FAD-bd_PCMH-like_sf"/>
</dbReference>
<dbReference type="Gene3D" id="3.40.462.20">
    <property type="match status" value="1"/>
</dbReference>
<evidence type="ECO:0000256" key="1">
    <source>
        <dbReference type="ARBA" id="ARBA00001974"/>
    </source>
</evidence>
<dbReference type="InterPro" id="IPR006094">
    <property type="entry name" value="Oxid_FAD_bind_N"/>
</dbReference>
<reference evidence="7 8" key="1">
    <citation type="submission" date="2023-08" db="EMBL/GenBank/DDBJ databases">
        <title>Black Yeasts Isolated from many extreme environments.</title>
        <authorList>
            <person name="Coleine C."/>
            <person name="Stajich J.E."/>
            <person name="Selbmann L."/>
        </authorList>
    </citation>
    <scope>NUCLEOTIDE SEQUENCE [LARGE SCALE GENOMIC DNA]</scope>
    <source>
        <strain evidence="7 8">CCFEE 5885</strain>
    </source>
</reference>
<comment type="similarity">
    <text evidence="2">Belongs to the oxygen-dependent FAD-linked oxidoreductase family.</text>
</comment>
<gene>
    <name evidence="7" type="ORF">LTR24_000439</name>
</gene>
<dbReference type="Gene3D" id="3.30.465.10">
    <property type="match status" value="1"/>
</dbReference>
<dbReference type="InterPro" id="IPR012951">
    <property type="entry name" value="BBE"/>
</dbReference>
<dbReference type="Pfam" id="PF01565">
    <property type="entry name" value="FAD_binding_4"/>
    <property type="match status" value="1"/>
</dbReference>
<dbReference type="PANTHER" id="PTHR42973:SF39">
    <property type="entry name" value="FAD-BINDING PCMH-TYPE DOMAIN-CONTAINING PROTEIN"/>
    <property type="match status" value="1"/>
</dbReference>
<dbReference type="Proteomes" id="UP001345013">
    <property type="component" value="Unassembled WGS sequence"/>
</dbReference>
<evidence type="ECO:0000256" key="4">
    <source>
        <dbReference type="ARBA" id="ARBA00022827"/>
    </source>
</evidence>
<evidence type="ECO:0000256" key="5">
    <source>
        <dbReference type="ARBA" id="ARBA00023002"/>
    </source>
</evidence>
<dbReference type="InterPro" id="IPR050416">
    <property type="entry name" value="FAD-linked_Oxidoreductase"/>
</dbReference>
<dbReference type="InterPro" id="IPR016167">
    <property type="entry name" value="FAD-bd_PCMH_sub1"/>
</dbReference>
<sequence>MGSITPTPTPRRKVRPSDIDALRSLLSSTNARVILPSHEAYSAAIARWSMAASKRAGIVIQPTTPAEVGLAVKYAAENGIEVAVKGGGHSTAGASSTEGGLLIYLEGMRRVSVEDWPAEPGQKVFRIGGGANWGDVDDEGVKYGLHTVGGTVADTGVGGLTLGGGYGWLSGLHGLSIDCLVEVEVVLASGEVVRANESENSELFWGLSGAGQNFGVATEFVMRAFPQGDVWCGLAMFGTEKDTVERVVKVVNEMYTPDQNGRTKHEGKAMGGLGFISPPPAEGQIMTFVSIVFVGTEEEGKEAWKDLFEIGPRMSTMAMQPYPVANKFLAPPVGLRSSMKGSSFKMPLRTEFVLDVQKMYTDFFTGDPQERGITLLMYEMYDPWKTTQSTKGSFANRGTHMNALICPIWHHAEKDAECRQWARDLNERFKKELETQNVETSEGGAAGGVAPRGKKGAVLLYGNYDQYDERSRDIFGDNYPRLIELKRTYDPDNVFNKLFPIYIDA</sequence>
<keyword evidence="3" id="KW-0285">Flavoprotein</keyword>
<keyword evidence="4" id="KW-0274">FAD</keyword>
<comment type="cofactor">
    <cofactor evidence="1">
        <name>FAD</name>
        <dbReference type="ChEBI" id="CHEBI:57692"/>
    </cofactor>
</comment>
<organism evidence="7 8">
    <name type="scientific">Lithohypha guttulata</name>
    <dbReference type="NCBI Taxonomy" id="1690604"/>
    <lineage>
        <taxon>Eukaryota</taxon>
        <taxon>Fungi</taxon>
        <taxon>Dikarya</taxon>
        <taxon>Ascomycota</taxon>
        <taxon>Pezizomycotina</taxon>
        <taxon>Eurotiomycetes</taxon>
        <taxon>Chaetothyriomycetidae</taxon>
        <taxon>Chaetothyriales</taxon>
        <taxon>Trichomeriaceae</taxon>
        <taxon>Lithohypha</taxon>
    </lineage>
</organism>
<dbReference type="InterPro" id="IPR016166">
    <property type="entry name" value="FAD-bd_PCMH"/>
</dbReference>
<evidence type="ECO:0000256" key="3">
    <source>
        <dbReference type="ARBA" id="ARBA00022630"/>
    </source>
</evidence>
<protein>
    <recommendedName>
        <fullName evidence="6">FAD-binding PCMH-type domain-containing protein</fullName>
    </recommendedName>
</protein>
<dbReference type="Gene3D" id="3.30.43.10">
    <property type="entry name" value="Uridine Diphospho-n-acetylenolpyruvylglucosamine Reductase, domain 2"/>
    <property type="match status" value="1"/>
</dbReference>
<dbReference type="SUPFAM" id="SSF56176">
    <property type="entry name" value="FAD-binding/transporter-associated domain-like"/>
    <property type="match status" value="1"/>
</dbReference>
<keyword evidence="5" id="KW-0560">Oxidoreductase</keyword>
<accession>A0ABR0KNT6</accession>
<feature type="domain" description="FAD-binding PCMH-type" evidence="6">
    <location>
        <begin position="51"/>
        <end position="227"/>
    </location>
</feature>
<dbReference type="PROSITE" id="PS51387">
    <property type="entry name" value="FAD_PCMH"/>
    <property type="match status" value="1"/>
</dbReference>
<evidence type="ECO:0000259" key="6">
    <source>
        <dbReference type="PROSITE" id="PS51387"/>
    </source>
</evidence>
<keyword evidence="8" id="KW-1185">Reference proteome</keyword>
<evidence type="ECO:0000313" key="7">
    <source>
        <dbReference type="EMBL" id="KAK5102206.1"/>
    </source>
</evidence>
<dbReference type="Pfam" id="PF08031">
    <property type="entry name" value="BBE"/>
    <property type="match status" value="1"/>
</dbReference>
<comment type="caution">
    <text evidence="7">The sequence shown here is derived from an EMBL/GenBank/DDBJ whole genome shotgun (WGS) entry which is preliminary data.</text>
</comment>
<proteinExistence type="inferred from homology"/>